<dbReference type="PANTHER" id="PTHR32208:SF21">
    <property type="entry name" value="LOW QUALITY PROTEIN: ALDEHYDE OXIDASE GLOX-LIKE"/>
    <property type="match status" value="1"/>
</dbReference>
<evidence type="ECO:0000256" key="1">
    <source>
        <dbReference type="ARBA" id="ARBA00022729"/>
    </source>
</evidence>
<dbReference type="InterPro" id="IPR013783">
    <property type="entry name" value="Ig-like_fold"/>
</dbReference>
<evidence type="ECO:0000313" key="6">
    <source>
        <dbReference type="Proteomes" id="UP000317982"/>
    </source>
</evidence>
<keyword evidence="1" id="KW-0732">Signal</keyword>
<dbReference type="AlphaFoldDB" id="A0A545AUE7"/>
<organism evidence="5 6">
    <name type="scientific">Cryptosporangium phraense</name>
    <dbReference type="NCBI Taxonomy" id="2593070"/>
    <lineage>
        <taxon>Bacteria</taxon>
        <taxon>Bacillati</taxon>
        <taxon>Actinomycetota</taxon>
        <taxon>Actinomycetes</taxon>
        <taxon>Cryptosporangiales</taxon>
        <taxon>Cryptosporangiaceae</taxon>
        <taxon>Cryptosporangium</taxon>
    </lineage>
</organism>
<evidence type="ECO:0000259" key="2">
    <source>
        <dbReference type="Pfam" id="PF07250"/>
    </source>
</evidence>
<evidence type="ECO:0000259" key="3">
    <source>
        <dbReference type="Pfam" id="PF09118"/>
    </source>
</evidence>
<dbReference type="Pfam" id="PF07250">
    <property type="entry name" value="Glyoxal_oxid_N"/>
    <property type="match status" value="1"/>
</dbReference>
<evidence type="ECO:0000313" key="5">
    <source>
        <dbReference type="EMBL" id="TQS44942.1"/>
    </source>
</evidence>
<dbReference type="InterPro" id="IPR009880">
    <property type="entry name" value="Glyoxal_oxidase_N"/>
</dbReference>
<reference evidence="5 6" key="1">
    <citation type="submission" date="2019-07" db="EMBL/GenBank/DDBJ databases">
        <title>Cryptosporangium phraense sp. nov., isolated from plant litter.</title>
        <authorList>
            <person name="Suriyachadkun C."/>
        </authorList>
    </citation>
    <scope>NUCLEOTIDE SEQUENCE [LARGE SCALE GENOMIC DNA]</scope>
    <source>
        <strain evidence="5 6">A-T 5661</strain>
    </source>
</reference>
<dbReference type="Gene3D" id="2.60.40.10">
    <property type="entry name" value="Immunoglobulins"/>
    <property type="match status" value="1"/>
</dbReference>
<keyword evidence="6" id="KW-1185">Reference proteome</keyword>
<dbReference type="SUPFAM" id="SSF50965">
    <property type="entry name" value="Galactose oxidase, central domain"/>
    <property type="match status" value="2"/>
</dbReference>
<dbReference type="SUPFAM" id="SSF81296">
    <property type="entry name" value="E set domains"/>
    <property type="match status" value="1"/>
</dbReference>
<comment type="caution">
    <text evidence="5">The sequence shown here is derived from an EMBL/GenBank/DDBJ whole genome shotgun (WGS) entry which is preliminary data.</text>
</comment>
<dbReference type="InterPro" id="IPR049305">
    <property type="entry name" value="GlxA-like_b-barrel"/>
</dbReference>
<evidence type="ECO:0000259" key="4">
    <source>
        <dbReference type="Pfam" id="PF21110"/>
    </source>
</evidence>
<dbReference type="EMBL" id="VIRS01000006">
    <property type="protein sequence ID" value="TQS44942.1"/>
    <property type="molecule type" value="Genomic_DNA"/>
</dbReference>
<dbReference type="GO" id="GO:0005975">
    <property type="term" value="P:carbohydrate metabolic process"/>
    <property type="evidence" value="ECO:0007669"/>
    <property type="project" value="UniProtKB-ARBA"/>
</dbReference>
<feature type="domain" description="GlxA-like beta barrel" evidence="4">
    <location>
        <begin position="154"/>
        <end position="249"/>
    </location>
</feature>
<feature type="domain" description="Galactose oxidase-like Early set" evidence="3">
    <location>
        <begin position="553"/>
        <end position="647"/>
    </location>
</feature>
<dbReference type="Proteomes" id="UP000317982">
    <property type="component" value="Unassembled WGS sequence"/>
</dbReference>
<name>A0A545AUE7_9ACTN</name>
<dbReference type="InterPro" id="IPR037293">
    <property type="entry name" value="Gal_Oxidase_central_sf"/>
</dbReference>
<dbReference type="InParanoid" id="A0A545AUE7"/>
<dbReference type="Pfam" id="PF09118">
    <property type="entry name" value="GO-like_E_set"/>
    <property type="match status" value="1"/>
</dbReference>
<gene>
    <name evidence="5" type="ORF">FL583_10525</name>
</gene>
<dbReference type="InterPro" id="IPR014756">
    <property type="entry name" value="Ig_E-set"/>
</dbReference>
<proteinExistence type="predicted"/>
<accession>A0A545AUE7</accession>
<dbReference type="InterPro" id="IPR011043">
    <property type="entry name" value="Gal_Oxase/kelch_b-propeller"/>
</dbReference>
<protein>
    <submittedName>
        <fullName evidence="5">DUF1929 domain-containing protein</fullName>
    </submittedName>
</protein>
<dbReference type="OrthoDB" id="2795102at2"/>
<dbReference type="Pfam" id="PF21110">
    <property type="entry name" value="GlxA"/>
    <property type="match status" value="1"/>
</dbReference>
<dbReference type="CDD" id="cd02851">
    <property type="entry name" value="E_set_GO_C"/>
    <property type="match status" value="1"/>
</dbReference>
<feature type="domain" description="Glyoxal oxidase N-terminal" evidence="2">
    <location>
        <begin position="280"/>
        <end position="546"/>
    </location>
</feature>
<dbReference type="PANTHER" id="PTHR32208">
    <property type="entry name" value="SECRETED PROTEIN-RELATED"/>
    <property type="match status" value="1"/>
</dbReference>
<dbReference type="Gene3D" id="2.130.10.80">
    <property type="entry name" value="Galactose oxidase/kelch, beta-propeller"/>
    <property type="match status" value="2"/>
</dbReference>
<sequence>MSPRPRPRWSAKRRVLASFLSVAVLAALGVVNRPLVAAAMDRVYDFQASQPGFQAQNGRWDFLKIPSAYRINAIHAALLPTGKVLLIAGSGNRDKVFAKGTFKTMLWDPATNHFKMIPTPVDLFCGGHAFLPDGKLVVAGGTQRYEVLPANVKRASGTMTVINNNPNRRYVLGKGTIFTSQTTGLKYHSTQTAVLKPGTKKTVGKKTVTAGTGTAVFVEALDEGQGKGVDKLQQFTITSSLKGQDAKDVKASALNIGYKKQEFQGIADSFEFNPYTEKYERVSDMVDARWYPTLAQQSDGSLLAVSGLNQVGGLVAETERYLPAKKKWVAEPKMTKQYPTYPALFLMKNDKLFFSGSSSGYGQPQSQRKPGIWDTKTNTFQEVPGLPDADKLETSASLMLAPAQDQKIMVLGGGKNGDSPVSTKRTAVIDLNQANPTYKRTADLPNPTRYLSAVLMPDDSVFTTNGSKDYRGRGESDLYTAQMYHPESDTFDPVARPRVGRNYHSEALLLPDGRVVTFGGDPLYKSKDDFSQGDFEQRVEIYTPPYLLNGSKRPAITDGPKTAKRGATVHYTTPDAASVAKVRLLKPSSVTHTTDVEQRSLAVDFKKTGDGIDLTVPTGAAMVPAGYYLLYLINNDGTPSVAKWVNIS</sequence>
<dbReference type="RefSeq" id="WP_142704391.1">
    <property type="nucleotide sequence ID" value="NZ_VIRS01000006.1"/>
</dbReference>
<dbReference type="InterPro" id="IPR015202">
    <property type="entry name" value="GO-like_E_set"/>
</dbReference>